<dbReference type="GO" id="GO:0005829">
    <property type="term" value="C:cytosol"/>
    <property type="evidence" value="ECO:0007669"/>
    <property type="project" value="TreeGrafter"/>
</dbReference>
<feature type="domain" description="Acetophenone carboxylase-like C-terminal" evidence="6">
    <location>
        <begin position="510"/>
        <end position="675"/>
    </location>
</feature>
<dbReference type="EMBL" id="FAXA01000139">
    <property type="protein sequence ID" value="CUV01788.1"/>
    <property type="molecule type" value="Genomic_DNA"/>
</dbReference>
<dbReference type="InterPro" id="IPR049517">
    <property type="entry name" value="ACX-like_C"/>
</dbReference>
<dbReference type="GO" id="GO:0006749">
    <property type="term" value="P:glutathione metabolic process"/>
    <property type="evidence" value="ECO:0007669"/>
    <property type="project" value="TreeGrafter"/>
</dbReference>
<dbReference type="SUPFAM" id="SSF53067">
    <property type="entry name" value="Actin-like ATPase domain"/>
    <property type="match status" value="1"/>
</dbReference>
<dbReference type="InterPro" id="IPR002821">
    <property type="entry name" value="Hydantoinase_A"/>
</dbReference>
<dbReference type="AlphaFoldDB" id="A0A160V7V9"/>
<dbReference type="PANTHER" id="PTHR11365:SF23">
    <property type="entry name" value="HYPOTHETICAL 5-OXOPROLINASE (EUROFUNG)-RELATED"/>
    <property type="match status" value="1"/>
</dbReference>
<dbReference type="GO" id="GO:0017168">
    <property type="term" value="F:5-oxoprolinase (ATP-hydrolyzing) activity"/>
    <property type="evidence" value="ECO:0007669"/>
    <property type="project" value="TreeGrafter"/>
</dbReference>
<dbReference type="InterPro" id="IPR008040">
    <property type="entry name" value="Hydant_A_N"/>
</dbReference>
<dbReference type="Pfam" id="PF02538">
    <property type="entry name" value="Hydantoinase_B"/>
    <property type="match status" value="1"/>
</dbReference>
<protein>
    <submittedName>
        <fullName evidence="7">N-methylhydantoinase A</fullName>
        <ecNumber evidence="7">3.5.2.14</ecNumber>
    </submittedName>
</protein>
<feature type="region of interest" description="Disordered" evidence="2">
    <location>
        <begin position="1215"/>
        <end position="1242"/>
    </location>
</feature>
<evidence type="ECO:0000256" key="1">
    <source>
        <dbReference type="ARBA" id="ARBA00010403"/>
    </source>
</evidence>
<feature type="compositionally biased region" description="Basic and acidic residues" evidence="2">
    <location>
        <begin position="1224"/>
        <end position="1242"/>
    </location>
</feature>
<evidence type="ECO:0000259" key="6">
    <source>
        <dbReference type="Pfam" id="PF19278"/>
    </source>
</evidence>
<evidence type="ECO:0000259" key="3">
    <source>
        <dbReference type="Pfam" id="PF01968"/>
    </source>
</evidence>
<dbReference type="InterPro" id="IPR045079">
    <property type="entry name" value="Oxoprolinase-like"/>
</dbReference>
<evidence type="ECO:0000256" key="2">
    <source>
        <dbReference type="SAM" id="MobiDB-lite"/>
    </source>
</evidence>
<feature type="domain" description="Hydantoinase B/oxoprolinase" evidence="4">
    <location>
        <begin position="701"/>
        <end position="1224"/>
    </location>
</feature>
<dbReference type="InterPro" id="IPR003692">
    <property type="entry name" value="Hydantoinase_B"/>
</dbReference>
<dbReference type="Pfam" id="PF05378">
    <property type="entry name" value="Hydant_A_N"/>
    <property type="match status" value="1"/>
</dbReference>
<feature type="domain" description="Hydantoinase A/oxoprolinase" evidence="3">
    <location>
        <begin position="205"/>
        <end position="492"/>
    </location>
</feature>
<evidence type="ECO:0000313" key="7">
    <source>
        <dbReference type="EMBL" id="CUV01788.1"/>
    </source>
</evidence>
<name>A0A160V7V9_9ZZZZ</name>
<feature type="domain" description="Hydantoinase/oxoprolinase N-terminal" evidence="5">
    <location>
        <begin position="4"/>
        <end position="183"/>
    </location>
</feature>
<evidence type="ECO:0000259" key="4">
    <source>
        <dbReference type="Pfam" id="PF02538"/>
    </source>
</evidence>
<dbReference type="Pfam" id="PF19278">
    <property type="entry name" value="Hydant_A_C"/>
    <property type="match status" value="1"/>
</dbReference>
<sequence length="1242" mass="132516">MYLIGIDVGGTFTDFVVAQEGQSPRYFKTASTPNDPSEGLMTGLNDAASAHDLSLADFLASADMIIHGSTVATNTLVERKGAKVGLITTDGFRDLLEMREGLKEDRYNLRMTPFVPLVPRYMRAEIPERVLSDGSVKVDLDEDALNAALDGLKDEGVEALAVCFLFSYLNSENEDRVGELIQAKFPGMYTSLSSQIIPQIKEFDRLSTTVINSYVGPVLGRYLENLQDRLTSVEQGGDFLIMQSNGGVAPIEDSRRQAVRSILSGPAGGVAGAAAYGRLVGESDIIAFDMGGTSTDISLIENGEPHLSTEKFEAGWKISVPMIDIHTMGAGGGSIASVGPGGIMQVGPESAGAMPGPAAYGKGGDRPTVTDANLALGYLDAGNFLGGSAILDTALAEKAVAEHVAKPLGLDMIGAAEGVATVVSTSIAEGIRLMSVQRGVDPRRFTMMAFGGAAGLQAGKVARQLQVEKVIIPAAAAVLSAHGMLSTDLKYDYSRSHPESLLGMDLDAVKTIISGMESEGRERLQKQGVSEANIEVSISADMRYLDQIYEVNVPISDLGQSAESLLSQWAANFHQRYQELYSYSQSEQEIRLVTLRASVVGRLPKLDPPPLETGNAKPAKEKGRRKIYLDGWVDAPVYEIGDLSPGVSVAGPAVLESDFTTVLVEAGDTANIDPYGGIELLVSLESETDAVATAAAADRPDPVTLAVVEHRLESIALEMTEVMLRTAMSQILNSSRDFSTAILDADCQLVAQGEGIPVHVSALPVAGAAVRDSFGDNMSEGDLFILNDPYFGGSHLPDITIIKPVFHEGRLLFYGVNRAHHSDVGGGTHGGYNPRATEIFQEGIRIPPLKLYNKGVPRDDVLQMLSANVRQPENFLGDLNAQIGSVMIAAQRIDGLLESYGADRLLAAVSEILAATERQVRQFISEWPDGVYHGESLVDDDGFENKLIPIRAKVTIAGDSMAIDLGESSPQVTGFINSAYANTRSLAHAAIMYVAPADVAKNEGSMRPVDIIAPKGLIVNANPPAPVCMSTNHCAEEIVEAIFKALSQAVPKSVNAGFSRRLRYAITGKDPRTGRQFIWHFFLARGGGGAAHGYDGWSNVGEVNVAGGIRSPSIEVTEERFPFFIRRHELRPNSGGKGAWRGGLGGICDLVYQGEGPALLNTAGDGIVVPPFGLFHGEHGLPHDYKILSNGSERPLGSKETEVVVNPGDHVYCLSSGGGGYGDPSERSQESEDWDRRNGYVV</sequence>
<proteinExistence type="inferred from homology"/>
<dbReference type="GO" id="GO:0047423">
    <property type="term" value="F:N-methylhydantoinase (ATP-hydrolyzing) activity"/>
    <property type="evidence" value="ECO:0007669"/>
    <property type="project" value="UniProtKB-EC"/>
</dbReference>
<dbReference type="PANTHER" id="PTHR11365">
    <property type="entry name" value="5-OXOPROLINASE RELATED"/>
    <property type="match status" value="1"/>
</dbReference>
<comment type="similarity">
    <text evidence="1">Belongs to the oxoprolinase family.</text>
</comment>
<dbReference type="InterPro" id="IPR043129">
    <property type="entry name" value="ATPase_NBD"/>
</dbReference>
<reference evidence="7" key="1">
    <citation type="submission" date="2015-10" db="EMBL/GenBank/DDBJ databases">
        <authorList>
            <person name="Gilbert D.G."/>
        </authorList>
    </citation>
    <scope>NUCLEOTIDE SEQUENCE</scope>
</reference>
<accession>A0A160V7V9</accession>
<gene>
    <name evidence="7" type="ORF">MGWOODY_Clf1498</name>
</gene>
<keyword evidence="7" id="KW-0378">Hydrolase</keyword>
<evidence type="ECO:0000259" key="5">
    <source>
        <dbReference type="Pfam" id="PF05378"/>
    </source>
</evidence>
<organism evidence="7">
    <name type="scientific">hydrothermal vent metagenome</name>
    <dbReference type="NCBI Taxonomy" id="652676"/>
    <lineage>
        <taxon>unclassified sequences</taxon>
        <taxon>metagenomes</taxon>
        <taxon>ecological metagenomes</taxon>
    </lineage>
</organism>
<dbReference type="EC" id="3.5.2.14" evidence="7"/>
<dbReference type="Pfam" id="PF01968">
    <property type="entry name" value="Hydantoinase_A"/>
    <property type="match status" value="1"/>
</dbReference>